<dbReference type="EnsemblPlants" id="MELO3C033846.2.1">
    <property type="protein sequence ID" value="MELO3C033846.2.1"/>
    <property type="gene ID" value="MELO3C033846.2"/>
</dbReference>
<accession>A0A9I9EHC4</accession>
<evidence type="ECO:0000313" key="1">
    <source>
        <dbReference type="EnsemblPlants" id="MELO3C033846.2.1"/>
    </source>
</evidence>
<proteinExistence type="predicted"/>
<protein>
    <submittedName>
        <fullName evidence="1">Uncharacterized protein</fullName>
    </submittedName>
</protein>
<dbReference type="Gramene" id="MELO3C033846.2.1">
    <property type="protein sequence ID" value="MELO3C033846.2.1"/>
    <property type="gene ID" value="MELO3C033846.2"/>
</dbReference>
<reference evidence="1" key="1">
    <citation type="submission" date="2023-03" db="UniProtKB">
        <authorList>
            <consortium name="EnsemblPlants"/>
        </authorList>
    </citation>
    <scope>IDENTIFICATION</scope>
</reference>
<name>A0A9I9EHC4_CUCME</name>
<organism evidence="1">
    <name type="scientific">Cucumis melo</name>
    <name type="common">Muskmelon</name>
    <dbReference type="NCBI Taxonomy" id="3656"/>
    <lineage>
        <taxon>Eukaryota</taxon>
        <taxon>Viridiplantae</taxon>
        <taxon>Streptophyta</taxon>
        <taxon>Embryophyta</taxon>
        <taxon>Tracheophyta</taxon>
        <taxon>Spermatophyta</taxon>
        <taxon>Magnoliopsida</taxon>
        <taxon>eudicotyledons</taxon>
        <taxon>Gunneridae</taxon>
        <taxon>Pentapetalae</taxon>
        <taxon>rosids</taxon>
        <taxon>fabids</taxon>
        <taxon>Cucurbitales</taxon>
        <taxon>Cucurbitaceae</taxon>
        <taxon>Benincaseae</taxon>
        <taxon>Cucumis</taxon>
    </lineage>
</organism>
<sequence length="91" mass="10551">MLVSNFYGRNDTDLHLTNLVPCCLDILKLILVMQLPFRKSLKIHGNLRESATAMLAYHPRGEDFDKDCMIKVMNSKTKSIYFITVWICRLS</sequence>
<dbReference type="AlphaFoldDB" id="A0A9I9EHC4"/>